<dbReference type="EMBL" id="QGDI01000019">
    <property type="protein sequence ID" value="PWJ09808.1"/>
    <property type="molecule type" value="Genomic_DNA"/>
</dbReference>
<evidence type="ECO:0000313" key="3">
    <source>
        <dbReference type="Proteomes" id="UP000245720"/>
    </source>
</evidence>
<evidence type="ECO:0000313" key="2">
    <source>
        <dbReference type="EMBL" id="PWJ09808.1"/>
    </source>
</evidence>
<gene>
    <name evidence="2" type="ORF">IE37_03358</name>
</gene>
<dbReference type="Gene3D" id="3.60.40.10">
    <property type="entry name" value="PPM-type phosphatase domain"/>
    <property type="match status" value="1"/>
</dbReference>
<sequence>MIMFNGFSHSVMGASHEKTNLVCQDSSAFKVGDHYAVAVVADGHGSKKHFRSHLGSKFAVEATIEAIDRFYEDREALEANLPTNHKLIIKNIEKQIISNWNMKVEKHLAENPVTDEEKSKFTPEEFEAIPPESYYGSTLVAGITGDNYTFGVQIGDGSFVAIFEDGRAVMPMEYNESAPANVTASVCNSNAASMFSSFYAPNRKLIAMYGSTDGLYTSFGSEHDFLDYHTIITSQLVNLDTFKEIIKNNLTKRSRFGTEDDISLSCIYNENLLKDRIDLINKRVAENKKAAADRKAAMLEKKV</sequence>
<dbReference type="InterPro" id="IPR036457">
    <property type="entry name" value="PPM-type-like_dom_sf"/>
</dbReference>
<name>A0A315XSW7_RUMFL</name>
<dbReference type="Pfam" id="PF13672">
    <property type="entry name" value="PP2C_2"/>
    <property type="match status" value="1"/>
</dbReference>
<dbReference type="STRING" id="1265.SAMN02910280_0219"/>
<accession>A0A315XSW7</accession>
<protein>
    <submittedName>
        <fullName evidence="2">Protein phosphatase 2C-like protein</fullName>
    </submittedName>
</protein>
<feature type="domain" description="PPM-type phosphatase" evidence="1">
    <location>
        <begin position="13"/>
        <end position="235"/>
    </location>
</feature>
<organism evidence="2 3">
    <name type="scientific">Ruminococcus flavefaciens</name>
    <dbReference type="NCBI Taxonomy" id="1265"/>
    <lineage>
        <taxon>Bacteria</taxon>
        <taxon>Bacillati</taxon>
        <taxon>Bacillota</taxon>
        <taxon>Clostridia</taxon>
        <taxon>Eubacteriales</taxon>
        <taxon>Oscillospiraceae</taxon>
        <taxon>Ruminococcus</taxon>
    </lineage>
</organism>
<reference evidence="2 3" key="1">
    <citation type="submission" date="2018-05" db="EMBL/GenBank/DDBJ databases">
        <title>The Hungate 1000. A catalogue of reference genomes from the rumen microbiome.</title>
        <authorList>
            <person name="Kelly W."/>
        </authorList>
    </citation>
    <scope>NUCLEOTIDE SEQUENCE [LARGE SCALE GENOMIC DNA]</scope>
    <source>
        <strain evidence="2 3">SAb67</strain>
    </source>
</reference>
<comment type="caution">
    <text evidence="2">The sequence shown here is derived from an EMBL/GenBank/DDBJ whole genome shotgun (WGS) entry which is preliminary data.</text>
</comment>
<dbReference type="RefSeq" id="WP_242978658.1">
    <property type="nucleotide sequence ID" value="NZ_CACVSX010000032.1"/>
</dbReference>
<evidence type="ECO:0000259" key="1">
    <source>
        <dbReference type="Pfam" id="PF13672"/>
    </source>
</evidence>
<dbReference type="Proteomes" id="UP000245720">
    <property type="component" value="Unassembled WGS sequence"/>
</dbReference>
<dbReference type="SUPFAM" id="SSF81606">
    <property type="entry name" value="PP2C-like"/>
    <property type="match status" value="1"/>
</dbReference>
<dbReference type="InterPro" id="IPR001932">
    <property type="entry name" value="PPM-type_phosphatase-like_dom"/>
</dbReference>
<dbReference type="AlphaFoldDB" id="A0A315XSW7"/>
<proteinExistence type="predicted"/>